<dbReference type="Proteomes" id="UP001141806">
    <property type="component" value="Unassembled WGS sequence"/>
</dbReference>
<comment type="similarity">
    <text evidence="3">Belongs to the P4HA family.</text>
</comment>
<keyword evidence="9" id="KW-1133">Transmembrane helix</keyword>
<dbReference type="PANTHER" id="PTHR10869">
    <property type="entry name" value="PROLYL 4-HYDROXYLASE ALPHA SUBUNIT"/>
    <property type="match status" value="1"/>
</dbReference>
<dbReference type="PROSITE" id="PS51670">
    <property type="entry name" value="SHKT"/>
    <property type="match status" value="1"/>
</dbReference>
<evidence type="ECO:0000313" key="16">
    <source>
        <dbReference type="EMBL" id="KAJ4954027.1"/>
    </source>
</evidence>
<dbReference type="Gene3D" id="2.60.120.620">
    <property type="entry name" value="q2cbj1_9rhob like domain"/>
    <property type="match status" value="1"/>
</dbReference>
<evidence type="ECO:0000256" key="11">
    <source>
        <dbReference type="ARBA" id="ARBA00023004"/>
    </source>
</evidence>
<evidence type="ECO:0000256" key="14">
    <source>
        <dbReference type="SAM" id="MobiDB-lite"/>
    </source>
</evidence>
<comment type="caution">
    <text evidence="16">The sequence shown here is derived from an EMBL/GenBank/DDBJ whole genome shotgun (WGS) entry which is preliminary data.</text>
</comment>
<accession>A0A9Q0GXZ9</accession>
<evidence type="ECO:0000256" key="4">
    <source>
        <dbReference type="ARBA" id="ARBA00012269"/>
    </source>
</evidence>
<feature type="domain" description="ShKT" evidence="15">
    <location>
        <begin position="382"/>
        <end position="422"/>
    </location>
</feature>
<evidence type="ECO:0000256" key="12">
    <source>
        <dbReference type="ARBA" id="ARBA00023136"/>
    </source>
</evidence>
<comment type="cofactor">
    <cofactor evidence="1">
        <name>L-ascorbate</name>
        <dbReference type="ChEBI" id="CHEBI:38290"/>
    </cofactor>
</comment>
<comment type="subcellular location">
    <subcellularLocation>
        <location evidence="2">Endoplasmic reticulum membrane</location>
        <topology evidence="2">Single-pass type II membrane protein</topology>
    </subcellularLocation>
</comment>
<evidence type="ECO:0000256" key="2">
    <source>
        <dbReference type="ARBA" id="ARBA00004648"/>
    </source>
</evidence>
<dbReference type="InterPro" id="IPR003582">
    <property type="entry name" value="ShKT_dom"/>
</dbReference>
<reference evidence="16" key="1">
    <citation type="journal article" date="2023" name="Plant J.">
        <title>The genome of the king protea, Protea cynaroides.</title>
        <authorList>
            <person name="Chang J."/>
            <person name="Duong T.A."/>
            <person name="Schoeman C."/>
            <person name="Ma X."/>
            <person name="Roodt D."/>
            <person name="Barker N."/>
            <person name="Li Z."/>
            <person name="Van de Peer Y."/>
            <person name="Mizrachi E."/>
        </authorList>
    </citation>
    <scope>NUCLEOTIDE SEQUENCE</scope>
    <source>
        <tissue evidence="16">Young leaves</tissue>
    </source>
</reference>
<evidence type="ECO:0000256" key="1">
    <source>
        <dbReference type="ARBA" id="ARBA00001961"/>
    </source>
</evidence>
<keyword evidence="11" id="KW-0408">Iron</keyword>
<dbReference type="OrthoDB" id="420380at2759"/>
<keyword evidence="5" id="KW-0812">Transmembrane</keyword>
<feature type="compositionally biased region" description="Polar residues" evidence="14">
    <location>
        <begin position="211"/>
        <end position="222"/>
    </location>
</feature>
<keyword evidence="8" id="KW-0735">Signal-anchor</keyword>
<keyword evidence="7" id="KW-0223">Dioxygenase</keyword>
<dbReference type="GO" id="GO:0005506">
    <property type="term" value="F:iron ion binding"/>
    <property type="evidence" value="ECO:0007669"/>
    <property type="project" value="InterPro"/>
</dbReference>
<proteinExistence type="inferred from homology"/>
<evidence type="ECO:0000256" key="5">
    <source>
        <dbReference type="ARBA" id="ARBA00022692"/>
    </source>
</evidence>
<dbReference type="Pfam" id="PF01549">
    <property type="entry name" value="ShK"/>
    <property type="match status" value="1"/>
</dbReference>
<evidence type="ECO:0000313" key="17">
    <source>
        <dbReference type="Proteomes" id="UP001141806"/>
    </source>
</evidence>
<evidence type="ECO:0000256" key="10">
    <source>
        <dbReference type="ARBA" id="ARBA00023002"/>
    </source>
</evidence>
<evidence type="ECO:0000256" key="8">
    <source>
        <dbReference type="ARBA" id="ARBA00022968"/>
    </source>
</evidence>
<evidence type="ECO:0000256" key="13">
    <source>
        <dbReference type="ARBA" id="ARBA00049169"/>
    </source>
</evidence>
<evidence type="ECO:0000259" key="15">
    <source>
        <dbReference type="PROSITE" id="PS51670"/>
    </source>
</evidence>
<dbReference type="InterPro" id="IPR045054">
    <property type="entry name" value="P4HA-like"/>
</dbReference>
<evidence type="ECO:0000256" key="6">
    <source>
        <dbReference type="ARBA" id="ARBA00022723"/>
    </source>
</evidence>
<organism evidence="16 17">
    <name type="scientific">Protea cynaroides</name>
    <dbReference type="NCBI Taxonomy" id="273540"/>
    <lineage>
        <taxon>Eukaryota</taxon>
        <taxon>Viridiplantae</taxon>
        <taxon>Streptophyta</taxon>
        <taxon>Embryophyta</taxon>
        <taxon>Tracheophyta</taxon>
        <taxon>Spermatophyta</taxon>
        <taxon>Magnoliopsida</taxon>
        <taxon>Proteales</taxon>
        <taxon>Proteaceae</taxon>
        <taxon>Protea</taxon>
    </lineage>
</organism>
<dbReference type="SMART" id="SM00702">
    <property type="entry name" value="P4Hc"/>
    <property type="match status" value="1"/>
</dbReference>
<name>A0A9Q0GXZ9_9MAGN</name>
<dbReference type="InterPro" id="IPR006620">
    <property type="entry name" value="Pro_4_hyd_alph"/>
</dbReference>
<keyword evidence="10" id="KW-0560">Oxidoreductase</keyword>
<dbReference type="EC" id="1.14.11.2" evidence="4"/>
<sequence>MHNTDLRLAVELKYIVGTKEDGNKGRQQRYTGLKKHQWTWQEKDKDIALDSGGQQAGINRASVVVQHGSDGVGNQGDLRGQVQPDLMPIVGPLDSPVTGLFVNISMASLLSVSLLLGFLCAALWSCPAESYRKELRTKEVEQEAIIQLGRSMQFTRIDPSRVIQLSWRPRVFLYRDFLFDEECDHLIYLAHEKLERSSANDSDSREAAMSDLNSSSGTATNVDQDDTIAKIEDRISAWSFLPKENGKPLEVLHYGIEETKQPDDHNDDKSRLAVDEPVMATVVLYLSNVTQGGETIFPKSEFESAYPRDITLSDCAKTSSSVRPLKGNALLIFNLHPNTTPDVSSSYARCPVIEGDQWFATKSFLLRATEVKKSSESDSTDCTDEEENCPHWAVIGECQRNPVYMIGSPDYYGSCRKSCKAC</sequence>
<dbReference type="SMART" id="SM00254">
    <property type="entry name" value="ShKT"/>
    <property type="match status" value="1"/>
</dbReference>
<dbReference type="EMBL" id="JAMYWD010000012">
    <property type="protein sequence ID" value="KAJ4954027.1"/>
    <property type="molecule type" value="Genomic_DNA"/>
</dbReference>
<protein>
    <recommendedName>
        <fullName evidence="4">procollagen-proline 4-dioxygenase</fullName>
        <ecNumber evidence="4">1.14.11.2</ecNumber>
    </recommendedName>
</protein>
<keyword evidence="6" id="KW-0479">Metal-binding</keyword>
<evidence type="ECO:0000256" key="3">
    <source>
        <dbReference type="ARBA" id="ARBA00006511"/>
    </source>
</evidence>
<evidence type="ECO:0000256" key="9">
    <source>
        <dbReference type="ARBA" id="ARBA00022989"/>
    </source>
</evidence>
<dbReference type="GO" id="GO:0004656">
    <property type="term" value="F:procollagen-proline 4-dioxygenase activity"/>
    <property type="evidence" value="ECO:0007669"/>
    <property type="project" value="UniProtKB-EC"/>
</dbReference>
<keyword evidence="12" id="KW-0472">Membrane</keyword>
<feature type="region of interest" description="Disordered" evidence="14">
    <location>
        <begin position="199"/>
        <end position="225"/>
    </location>
</feature>
<dbReference type="PANTHER" id="PTHR10869:SF102">
    <property type="entry name" value="PROLYL 4-HYDROXYLASE 12-RELATED"/>
    <property type="match status" value="1"/>
</dbReference>
<dbReference type="GO" id="GO:0005789">
    <property type="term" value="C:endoplasmic reticulum membrane"/>
    <property type="evidence" value="ECO:0007669"/>
    <property type="project" value="UniProtKB-SubCell"/>
</dbReference>
<dbReference type="GO" id="GO:0031418">
    <property type="term" value="F:L-ascorbic acid binding"/>
    <property type="evidence" value="ECO:0007669"/>
    <property type="project" value="InterPro"/>
</dbReference>
<feature type="compositionally biased region" description="Basic and acidic residues" evidence="14">
    <location>
        <begin position="199"/>
        <end position="208"/>
    </location>
</feature>
<comment type="catalytic activity">
    <reaction evidence="13">
        <text>L-prolyl-[collagen] + 2-oxoglutarate + O2 = trans-4-hydroxy-L-prolyl-[collagen] + succinate + CO2</text>
        <dbReference type="Rhea" id="RHEA:18945"/>
        <dbReference type="Rhea" id="RHEA-COMP:11676"/>
        <dbReference type="Rhea" id="RHEA-COMP:11680"/>
        <dbReference type="ChEBI" id="CHEBI:15379"/>
        <dbReference type="ChEBI" id="CHEBI:16526"/>
        <dbReference type="ChEBI" id="CHEBI:16810"/>
        <dbReference type="ChEBI" id="CHEBI:30031"/>
        <dbReference type="ChEBI" id="CHEBI:50342"/>
        <dbReference type="ChEBI" id="CHEBI:61965"/>
        <dbReference type="EC" id="1.14.11.2"/>
    </reaction>
</comment>
<gene>
    <name evidence="16" type="ORF">NE237_030859</name>
</gene>
<keyword evidence="17" id="KW-1185">Reference proteome</keyword>
<dbReference type="AlphaFoldDB" id="A0A9Q0GXZ9"/>
<evidence type="ECO:0000256" key="7">
    <source>
        <dbReference type="ARBA" id="ARBA00022964"/>
    </source>
</evidence>